<comment type="caution">
    <text evidence="1">The sequence shown here is derived from an EMBL/GenBank/DDBJ whole genome shotgun (WGS) entry which is preliminary data.</text>
</comment>
<dbReference type="AlphaFoldDB" id="A0A5C6XCP6"/>
<accession>A0A5C6XCP6</accession>
<organism evidence="1 2">
    <name type="scientific">Lujinxingia vulgaris</name>
    <dbReference type="NCBI Taxonomy" id="2600176"/>
    <lineage>
        <taxon>Bacteria</taxon>
        <taxon>Deltaproteobacteria</taxon>
        <taxon>Bradymonadales</taxon>
        <taxon>Lujinxingiaceae</taxon>
        <taxon>Lujinxingia</taxon>
    </lineage>
</organism>
<reference evidence="1 2" key="1">
    <citation type="submission" date="2019-08" db="EMBL/GenBank/DDBJ databases">
        <title>Bradymonadales sp. TMQ4.</title>
        <authorList>
            <person name="Liang Q."/>
        </authorList>
    </citation>
    <scope>NUCLEOTIDE SEQUENCE [LARGE SCALE GENOMIC DNA]</scope>
    <source>
        <strain evidence="1 2">TMQ4</strain>
    </source>
</reference>
<dbReference type="Proteomes" id="UP000321412">
    <property type="component" value="Unassembled WGS sequence"/>
</dbReference>
<dbReference type="OrthoDB" id="4751167at2"/>
<proteinExistence type="predicted"/>
<keyword evidence="2" id="KW-1185">Reference proteome</keyword>
<dbReference type="RefSeq" id="WP_146981677.1">
    <property type="nucleotide sequence ID" value="NZ_VOSM01000005.1"/>
</dbReference>
<name>A0A5C6XCP6_9DELT</name>
<evidence type="ECO:0000313" key="1">
    <source>
        <dbReference type="EMBL" id="TXD36549.1"/>
    </source>
</evidence>
<gene>
    <name evidence="1" type="ORF">FRC98_11970</name>
</gene>
<dbReference type="EMBL" id="VOSM01000005">
    <property type="protein sequence ID" value="TXD36549.1"/>
    <property type="molecule type" value="Genomic_DNA"/>
</dbReference>
<protein>
    <submittedName>
        <fullName evidence="1">Uncharacterized protein</fullName>
    </submittedName>
</protein>
<sequence>MSDNIPKAVEIMLCMGRLARRSDVEVLSVARDGGPRVGWKDRVPEDMYRFSLVSDGVYFYWKFSDDDGYTAHDIAVRGLDTNSTMHPFYRDSAISRVDDEGTEWILIEGTGDAGTEMSLNLEETRFQTVPGGKAIDVSSFDELIQKAIDANFALGWRGDEPNFVDEVNERLKEQVAPRKTFKIRVDSRRDISASEYRRHYMYELAEGSFDRHMEAVGRPERAATLDKEERGRVFDEVFGDISAFDAKLAKKVLMANTNYWGKKKTKGAFKKHYRCDGKPLIRYVFTVERLYTDGRLKVESPDELLWRILIDRESADLDAIVKYSKRWRGGDLDSDTLRELLRIAYTGKLGCHIRSHTHSETLKSWEDTDYRECQIDFIVESDVGLDFAEGETWDVSLLPKGF</sequence>
<evidence type="ECO:0000313" key="2">
    <source>
        <dbReference type="Proteomes" id="UP000321412"/>
    </source>
</evidence>